<accession>A0ACC4AHH9</accession>
<reference evidence="1 2" key="1">
    <citation type="journal article" date="2024" name="Plant Biotechnol. J.">
        <title>Genome and CRISPR/Cas9 system of a widespread forest tree (Populus alba) in the world.</title>
        <authorList>
            <person name="Liu Y.J."/>
            <person name="Jiang P.F."/>
            <person name="Han X.M."/>
            <person name="Li X.Y."/>
            <person name="Wang H.M."/>
            <person name="Wang Y.J."/>
            <person name="Wang X.X."/>
            <person name="Zeng Q.Y."/>
        </authorList>
    </citation>
    <scope>NUCLEOTIDE SEQUENCE [LARGE SCALE GENOMIC DNA]</scope>
    <source>
        <strain evidence="2">cv. PAL-ZL1</strain>
    </source>
</reference>
<dbReference type="EMBL" id="RCHU02000019">
    <property type="protein sequence ID" value="KAL3565628.1"/>
    <property type="molecule type" value="Genomic_DNA"/>
</dbReference>
<protein>
    <submittedName>
        <fullName evidence="1">Uncharacterized protein</fullName>
    </submittedName>
</protein>
<sequence>MIPSGKPRVLLILFLSSSLSNGMSTVDSTVDPFAMGNKPRKFSLGGTSSIALFLFYLPSICQIWREHRPFNNDEQEPQQELELQRSWRHDRRFYEQILFASEMENREWSLFTTTAKVGCDGGSFVVAYLRNLLSTTTISLLLLFIYYPLNETRVAPEEAAAAELPAATTELPARETASASHLQLELENQNQKHQPQVQQIDSGQQ</sequence>
<dbReference type="Proteomes" id="UP000309997">
    <property type="component" value="Unassembled WGS sequence"/>
</dbReference>
<evidence type="ECO:0000313" key="1">
    <source>
        <dbReference type="EMBL" id="KAL3565628.1"/>
    </source>
</evidence>
<proteinExistence type="predicted"/>
<keyword evidence="2" id="KW-1185">Reference proteome</keyword>
<organism evidence="1 2">
    <name type="scientific">Populus alba</name>
    <name type="common">White poplar</name>
    <dbReference type="NCBI Taxonomy" id="43335"/>
    <lineage>
        <taxon>Eukaryota</taxon>
        <taxon>Viridiplantae</taxon>
        <taxon>Streptophyta</taxon>
        <taxon>Embryophyta</taxon>
        <taxon>Tracheophyta</taxon>
        <taxon>Spermatophyta</taxon>
        <taxon>Magnoliopsida</taxon>
        <taxon>eudicotyledons</taxon>
        <taxon>Gunneridae</taxon>
        <taxon>Pentapetalae</taxon>
        <taxon>rosids</taxon>
        <taxon>fabids</taxon>
        <taxon>Malpighiales</taxon>
        <taxon>Salicaceae</taxon>
        <taxon>Saliceae</taxon>
        <taxon>Populus</taxon>
    </lineage>
</organism>
<name>A0ACC4AHH9_POPAL</name>
<gene>
    <name evidence="1" type="ORF">D5086_033674</name>
</gene>
<evidence type="ECO:0000313" key="2">
    <source>
        <dbReference type="Proteomes" id="UP000309997"/>
    </source>
</evidence>
<comment type="caution">
    <text evidence="1">The sequence shown here is derived from an EMBL/GenBank/DDBJ whole genome shotgun (WGS) entry which is preliminary data.</text>
</comment>